<evidence type="ECO:0008006" key="3">
    <source>
        <dbReference type="Google" id="ProtNLM"/>
    </source>
</evidence>
<comment type="caution">
    <text evidence="1">The sequence shown here is derived from an EMBL/GenBank/DDBJ whole genome shotgun (WGS) entry which is preliminary data.</text>
</comment>
<evidence type="ECO:0000313" key="1">
    <source>
        <dbReference type="EMBL" id="KAJ8046744.1"/>
    </source>
</evidence>
<dbReference type="GO" id="GO:0003676">
    <property type="term" value="F:nucleic acid binding"/>
    <property type="evidence" value="ECO:0007669"/>
    <property type="project" value="InterPro"/>
</dbReference>
<keyword evidence="2" id="KW-1185">Reference proteome</keyword>
<evidence type="ECO:0000313" key="2">
    <source>
        <dbReference type="Proteomes" id="UP001152320"/>
    </source>
</evidence>
<dbReference type="SUPFAM" id="SSF54928">
    <property type="entry name" value="RNA-binding domain, RBD"/>
    <property type="match status" value="1"/>
</dbReference>
<dbReference type="InterPro" id="IPR012677">
    <property type="entry name" value="Nucleotide-bd_a/b_plait_sf"/>
</dbReference>
<organism evidence="1 2">
    <name type="scientific">Holothuria leucospilota</name>
    <name type="common">Black long sea cucumber</name>
    <name type="synonym">Mertensiothuria leucospilota</name>
    <dbReference type="NCBI Taxonomy" id="206669"/>
    <lineage>
        <taxon>Eukaryota</taxon>
        <taxon>Metazoa</taxon>
        <taxon>Echinodermata</taxon>
        <taxon>Eleutherozoa</taxon>
        <taxon>Echinozoa</taxon>
        <taxon>Holothuroidea</taxon>
        <taxon>Aspidochirotacea</taxon>
        <taxon>Aspidochirotida</taxon>
        <taxon>Holothuriidae</taxon>
        <taxon>Holothuria</taxon>
    </lineage>
</organism>
<gene>
    <name evidence="1" type="ORF">HOLleu_05523</name>
</gene>
<proteinExistence type="predicted"/>
<dbReference type="AlphaFoldDB" id="A0A9Q1CLS2"/>
<dbReference type="OrthoDB" id="10620119at2759"/>
<accession>A0A9Q1CLS2</accession>
<dbReference type="EMBL" id="JAIZAY010000002">
    <property type="protein sequence ID" value="KAJ8046744.1"/>
    <property type="molecule type" value="Genomic_DNA"/>
</dbReference>
<dbReference type="Proteomes" id="UP001152320">
    <property type="component" value="Chromosome 2"/>
</dbReference>
<dbReference type="Gene3D" id="3.30.70.330">
    <property type="match status" value="1"/>
</dbReference>
<name>A0A9Q1CLS2_HOLLE</name>
<protein>
    <recommendedName>
        <fullName evidence="3">RRM domain-containing protein</fullName>
    </recommendedName>
</protein>
<sequence>MILLEVTGMKKSTGMITEGTMTKMVEEEDTMMMAAGMMMKTVVKGDGGEGGGSKDRMIESKKLTASWDKIICVGRCAWRDRRDDRPRHPPEKPCRVIVLRQLPLSVDEDEIRAVLQIFGAPIKDVRLVRHKETGKARTATLYPLCPMGFSRVSVHWQETTWEV</sequence>
<dbReference type="InterPro" id="IPR035979">
    <property type="entry name" value="RBD_domain_sf"/>
</dbReference>
<reference evidence="1" key="1">
    <citation type="submission" date="2021-10" db="EMBL/GenBank/DDBJ databases">
        <title>Tropical sea cucumber genome reveals ecological adaptation and Cuvierian tubules defense mechanism.</title>
        <authorList>
            <person name="Chen T."/>
        </authorList>
    </citation>
    <scope>NUCLEOTIDE SEQUENCE</scope>
    <source>
        <strain evidence="1">Nanhai2018</strain>
        <tissue evidence="1">Muscle</tissue>
    </source>
</reference>